<dbReference type="SUPFAM" id="SSF51182">
    <property type="entry name" value="RmlC-like cupins"/>
    <property type="match status" value="1"/>
</dbReference>
<gene>
    <name evidence="1" type="ORF">AELL_2181</name>
    <name evidence="2" type="ORF">CP962_09900</name>
</gene>
<organism evidence="2 4">
    <name type="scientific">Arcobacter ellisii</name>
    <dbReference type="NCBI Taxonomy" id="913109"/>
    <lineage>
        <taxon>Bacteria</taxon>
        <taxon>Pseudomonadati</taxon>
        <taxon>Campylobacterota</taxon>
        <taxon>Epsilonproteobacteria</taxon>
        <taxon>Campylobacterales</taxon>
        <taxon>Arcobacteraceae</taxon>
        <taxon>Arcobacter</taxon>
    </lineage>
</organism>
<dbReference type="AlphaFoldDB" id="A0A347UAD8"/>
<dbReference type="CDD" id="cd02208">
    <property type="entry name" value="cupin_RmlC-like"/>
    <property type="match status" value="1"/>
</dbReference>
<proteinExistence type="predicted"/>
<dbReference type="RefSeq" id="WP_118917979.1">
    <property type="nucleotide sequence ID" value="NZ_CP032097.1"/>
</dbReference>
<dbReference type="EMBL" id="NXIG01000010">
    <property type="protein sequence ID" value="RXI29676.1"/>
    <property type="molecule type" value="Genomic_DNA"/>
</dbReference>
<dbReference type="OrthoDB" id="5365817at2"/>
<evidence type="ECO:0000313" key="4">
    <source>
        <dbReference type="Proteomes" id="UP000290588"/>
    </source>
</evidence>
<evidence type="ECO:0000313" key="3">
    <source>
        <dbReference type="Proteomes" id="UP000262582"/>
    </source>
</evidence>
<name>A0A347UAD8_9BACT</name>
<keyword evidence="3" id="KW-1185">Reference proteome</keyword>
<sequence length="133" mass="14968">MNKVKNIYKILDTANVDEKVGVKLARICEGETFNLYVLEIPAKKRVGAHYHTIGNETYQIIQGSGSMMIGKKDSDTIIWDEPKNMNEGECLNINANEIHQLINLTDKPLICIVGCSNSHITTDRIMTKGYEKI</sequence>
<evidence type="ECO:0000313" key="2">
    <source>
        <dbReference type="EMBL" id="RXI29676.1"/>
    </source>
</evidence>
<dbReference type="Proteomes" id="UP000290588">
    <property type="component" value="Unassembled WGS sequence"/>
</dbReference>
<dbReference type="InterPro" id="IPR011051">
    <property type="entry name" value="RmlC_Cupin_sf"/>
</dbReference>
<dbReference type="Proteomes" id="UP000262582">
    <property type="component" value="Chromosome"/>
</dbReference>
<dbReference type="InterPro" id="IPR014710">
    <property type="entry name" value="RmlC-like_jellyroll"/>
</dbReference>
<accession>A0A347UAD8</accession>
<protein>
    <submittedName>
        <fullName evidence="1">Cupin domain-containing protein</fullName>
    </submittedName>
</protein>
<evidence type="ECO:0000313" key="1">
    <source>
        <dbReference type="EMBL" id="AXX95816.1"/>
    </source>
</evidence>
<dbReference type="KEGG" id="aell:AELL_2181"/>
<dbReference type="EMBL" id="CP032097">
    <property type="protein sequence ID" value="AXX95816.1"/>
    <property type="molecule type" value="Genomic_DNA"/>
</dbReference>
<reference evidence="2 4" key="1">
    <citation type="submission" date="2017-09" db="EMBL/GenBank/DDBJ databases">
        <title>Genomics of the genus Arcobacter.</title>
        <authorList>
            <person name="Perez-Cataluna A."/>
            <person name="Figueras M.J."/>
            <person name="Salas-Masso N."/>
        </authorList>
    </citation>
    <scope>NUCLEOTIDE SEQUENCE [LARGE SCALE GENOMIC DNA]</scope>
    <source>
        <strain evidence="2 4">CECT 7837</strain>
    </source>
</reference>
<reference evidence="1 3" key="2">
    <citation type="submission" date="2018-08" db="EMBL/GenBank/DDBJ databases">
        <title>Complete genome of the Arcobacter ellisii type strain LMG 26155.</title>
        <authorList>
            <person name="Miller W.G."/>
            <person name="Yee E."/>
            <person name="Bono J.L."/>
        </authorList>
    </citation>
    <scope>NUCLEOTIDE SEQUENCE [LARGE SCALE GENOMIC DNA]</scope>
    <source>
        <strain evidence="1 3">LMG 26155</strain>
    </source>
</reference>
<dbReference type="Gene3D" id="2.60.120.10">
    <property type="entry name" value="Jelly Rolls"/>
    <property type="match status" value="1"/>
</dbReference>